<organism evidence="1 2">
    <name type="scientific">Ilex paraguariensis</name>
    <name type="common">yerba mate</name>
    <dbReference type="NCBI Taxonomy" id="185542"/>
    <lineage>
        <taxon>Eukaryota</taxon>
        <taxon>Viridiplantae</taxon>
        <taxon>Streptophyta</taxon>
        <taxon>Embryophyta</taxon>
        <taxon>Tracheophyta</taxon>
        <taxon>Spermatophyta</taxon>
        <taxon>Magnoliopsida</taxon>
        <taxon>eudicotyledons</taxon>
        <taxon>Gunneridae</taxon>
        <taxon>Pentapetalae</taxon>
        <taxon>asterids</taxon>
        <taxon>campanulids</taxon>
        <taxon>Aquifoliales</taxon>
        <taxon>Aquifoliaceae</taxon>
        <taxon>Ilex</taxon>
    </lineage>
</organism>
<accession>A0ABC8RCR4</accession>
<comment type="caution">
    <text evidence="1">The sequence shown here is derived from an EMBL/GenBank/DDBJ whole genome shotgun (WGS) entry which is preliminary data.</text>
</comment>
<dbReference type="EMBL" id="CAUOFW020001125">
    <property type="protein sequence ID" value="CAK9141330.1"/>
    <property type="molecule type" value="Genomic_DNA"/>
</dbReference>
<evidence type="ECO:0000313" key="2">
    <source>
        <dbReference type="Proteomes" id="UP001642360"/>
    </source>
</evidence>
<dbReference type="Proteomes" id="UP001642360">
    <property type="component" value="Unassembled WGS sequence"/>
</dbReference>
<proteinExistence type="predicted"/>
<reference evidence="1 2" key="1">
    <citation type="submission" date="2024-02" db="EMBL/GenBank/DDBJ databases">
        <authorList>
            <person name="Vignale AGUSTIN F."/>
            <person name="Sosa J E."/>
            <person name="Modenutti C."/>
        </authorList>
    </citation>
    <scope>NUCLEOTIDE SEQUENCE [LARGE SCALE GENOMIC DNA]</scope>
</reference>
<evidence type="ECO:0000313" key="1">
    <source>
        <dbReference type="EMBL" id="CAK9141330.1"/>
    </source>
</evidence>
<feature type="non-terminal residue" evidence="1">
    <location>
        <position position="1"/>
    </location>
</feature>
<protein>
    <submittedName>
        <fullName evidence="1">Uncharacterized protein</fullName>
    </submittedName>
</protein>
<dbReference type="AlphaFoldDB" id="A0ABC8RCR4"/>
<keyword evidence="2" id="KW-1185">Reference proteome</keyword>
<sequence length="104" mass="10633">ATNGTLGFWGVTPDFRGVTKIPGSTSLGPRISNKRCCIPKENSKSPTILICISLISTMSDSRPPTLSSSQATLCGMIALEVGGGQAAATIDDVGCCENLSTSGL</sequence>
<gene>
    <name evidence="1" type="ORF">ILEXP_LOCUS8907</name>
</gene>
<name>A0ABC8RCR4_9AQUA</name>